<name>A0A498RD99_9FIRM</name>
<dbReference type="Pfam" id="PF18982">
    <property type="entry name" value="JetA"/>
    <property type="match status" value="1"/>
</dbReference>
<proteinExistence type="predicted"/>
<dbReference type="RefSeq" id="WP_122628111.1">
    <property type="nucleotide sequence ID" value="NZ_UPPP01000072.1"/>
</dbReference>
<dbReference type="EMBL" id="UPPP01000072">
    <property type="protein sequence ID" value="VBB07168.1"/>
    <property type="molecule type" value="Genomic_DNA"/>
</dbReference>
<dbReference type="Proteomes" id="UP000277811">
    <property type="component" value="Unassembled WGS sequence"/>
</dbReference>
<dbReference type="OrthoDB" id="9807828at2"/>
<protein>
    <submittedName>
        <fullName evidence="1">Uncharacterized protein</fullName>
    </submittedName>
</protein>
<reference evidence="1 2" key="1">
    <citation type="submission" date="2018-06" db="EMBL/GenBank/DDBJ databases">
        <authorList>
            <person name="Strepis N."/>
        </authorList>
    </citation>
    <scope>NUCLEOTIDE SEQUENCE [LARGE SCALE GENOMIC DNA]</scope>
    <source>
        <strain evidence="1">LUCI</strain>
    </source>
</reference>
<keyword evidence="2" id="KW-1185">Reference proteome</keyword>
<evidence type="ECO:0000313" key="1">
    <source>
        <dbReference type="EMBL" id="VBB07168.1"/>
    </source>
</evidence>
<gene>
    <name evidence="1" type="ORF">LUCI_2412</name>
</gene>
<evidence type="ECO:0000313" key="2">
    <source>
        <dbReference type="Proteomes" id="UP000277811"/>
    </source>
</evidence>
<dbReference type="AlphaFoldDB" id="A0A498RD99"/>
<organism evidence="1 2">
    <name type="scientific">Lucifera butyrica</name>
    <dbReference type="NCBI Taxonomy" id="1351585"/>
    <lineage>
        <taxon>Bacteria</taxon>
        <taxon>Bacillati</taxon>
        <taxon>Bacillota</taxon>
        <taxon>Negativicutes</taxon>
        <taxon>Veillonellales</taxon>
        <taxon>Veillonellaceae</taxon>
        <taxon>Lucifera</taxon>
    </lineage>
</organism>
<sequence>MKLFDVVPGNFFSILSSRNREIYFDALMILHEMFKFELNIRVDDFIASLISILEDRAFELEEDDEMQENGLTLSGKARLILDRFTKTGWVDKEFLDGSFIEIITPRSYAIPVMKLLSELGNNALQEYNSLVFATFSGLKQAKTENESHMYEAVLSAKANTEQLQYALRSLYHGIRGFLRGIVEQQDVNLLLQDHFGEYKRMSDRIYHPIKTMDSVHRYMVPIQSLLTDILADETLLQTMRDRAMSIKKYEDETEADTEIVKAIDYILDAYQAVGDLVSEIDRKHSIYTKSSIEKIQYLMTADQSIKGKLADLLKTYASMTEGKRDRLAGIMEKNIRISRQEFFDAWSLYHKNIKSRRIDRAPLTIEQDDSFADLAEGYLLEQIKNGYPAARVRAFVEGFFATGASRVDAKDIPITDDADFILLILAVIRQNDRGMPYIVEMREGRVRRNGYLISDMTIAKKEVEKHVE</sequence>
<dbReference type="InterPro" id="IPR043773">
    <property type="entry name" value="JetA"/>
</dbReference>
<accession>A0A498RD99</accession>